<dbReference type="FunFam" id="1.20.120.550:FF:000004">
    <property type="entry name" value="Microsomal glutathione S-transferase 3"/>
    <property type="match status" value="1"/>
</dbReference>
<dbReference type="Gene3D" id="1.20.120.550">
    <property type="entry name" value="Membrane associated eicosanoid/glutathione metabolism-like domain"/>
    <property type="match status" value="1"/>
</dbReference>
<dbReference type="EMBL" id="JALJOS010000018">
    <property type="protein sequence ID" value="KAK9827409.1"/>
    <property type="molecule type" value="Genomic_DNA"/>
</dbReference>
<dbReference type="PANTHER" id="PTHR10250">
    <property type="entry name" value="MICROSOMAL GLUTATHIONE S-TRANSFERASE"/>
    <property type="match status" value="1"/>
</dbReference>
<comment type="catalytic activity">
    <reaction evidence="17">
        <text>15-deoxy-Delta(12,14)-prostaglandin J2 + glutathione = 15-deoxy-Delta(12,14)-prostaglandin J2-S-(R)-glutathione</text>
        <dbReference type="Rhea" id="RHEA:75963"/>
        <dbReference type="ChEBI" id="CHEBI:57925"/>
        <dbReference type="ChEBI" id="CHEBI:85236"/>
        <dbReference type="ChEBI" id="CHEBI:194498"/>
    </reaction>
    <physiologicalReaction direction="left-to-right" evidence="17">
        <dbReference type="Rhea" id="RHEA:75964"/>
    </physiologicalReaction>
</comment>
<evidence type="ECO:0000256" key="20">
    <source>
        <dbReference type="ARBA" id="ARBA00076908"/>
    </source>
</evidence>
<protein>
    <recommendedName>
        <fullName evidence="18">Glutathione S-transferase 3, mitochondrial</fullName>
        <ecNumber evidence="15">4.4.1.20</ecNumber>
    </recommendedName>
    <alternativeName>
        <fullName evidence="19">Glutathione peroxidase MGST3</fullName>
    </alternativeName>
    <alternativeName>
        <fullName evidence="20">LTC4 synthase MGST3</fullName>
    </alternativeName>
</protein>
<comment type="caution">
    <text evidence="22">The sequence shown here is derived from an EMBL/GenBank/DDBJ whole genome shotgun (WGS) entry which is preliminary data.</text>
</comment>
<evidence type="ECO:0000256" key="9">
    <source>
        <dbReference type="ARBA" id="ARBA00023136"/>
    </source>
</evidence>
<evidence type="ECO:0000256" key="15">
    <source>
        <dbReference type="ARBA" id="ARBA00039056"/>
    </source>
</evidence>
<keyword evidence="6" id="KW-0560">Oxidoreductase</keyword>
<evidence type="ECO:0000256" key="13">
    <source>
        <dbReference type="ARBA" id="ARBA00037884"/>
    </source>
</evidence>
<evidence type="ECO:0000256" key="10">
    <source>
        <dbReference type="ARBA" id="ARBA00023139"/>
    </source>
</evidence>
<dbReference type="GO" id="GO:0005783">
    <property type="term" value="C:endoplasmic reticulum"/>
    <property type="evidence" value="ECO:0007669"/>
    <property type="project" value="TreeGrafter"/>
</dbReference>
<keyword evidence="10" id="KW-0564">Palmitate</keyword>
<evidence type="ECO:0000256" key="11">
    <source>
        <dbReference type="ARBA" id="ARBA00023239"/>
    </source>
</evidence>
<evidence type="ECO:0000256" key="18">
    <source>
        <dbReference type="ARBA" id="ARBA00069748"/>
    </source>
</evidence>
<dbReference type="AlphaFoldDB" id="A0AAW1R1D4"/>
<organism evidence="22 23">
    <name type="scientific">Apatococcus lobatus</name>
    <dbReference type="NCBI Taxonomy" id="904363"/>
    <lineage>
        <taxon>Eukaryota</taxon>
        <taxon>Viridiplantae</taxon>
        <taxon>Chlorophyta</taxon>
        <taxon>core chlorophytes</taxon>
        <taxon>Trebouxiophyceae</taxon>
        <taxon>Chlorellales</taxon>
        <taxon>Chlorellaceae</taxon>
        <taxon>Apatococcus</taxon>
    </lineage>
</organism>
<evidence type="ECO:0000256" key="19">
    <source>
        <dbReference type="ARBA" id="ARBA00075145"/>
    </source>
</evidence>
<keyword evidence="3 21" id="KW-0812">Transmembrane</keyword>
<gene>
    <name evidence="22" type="ORF">WJX74_000273</name>
</gene>
<comment type="pathway">
    <text evidence="13">Lipid metabolism; leukotriene C4 biosynthesis.</text>
</comment>
<keyword evidence="23" id="KW-1185">Reference proteome</keyword>
<dbReference type="PANTHER" id="PTHR10250:SF26">
    <property type="entry name" value="GLUTATHIONE S-TRANSFERASE 3, MITOCHONDRIAL"/>
    <property type="match status" value="1"/>
</dbReference>
<proteinExistence type="predicted"/>
<reference evidence="22 23" key="1">
    <citation type="journal article" date="2024" name="Nat. Commun.">
        <title>Phylogenomics reveals the evolutionary origins of lichenization in chlorophyte algae.</title>
        <authorList>
            <person name="Puginier C."/>
            <person name="Libourel C."/>
            <person name="Otte J."/>
            <person name="Skaloud P."/>
            <person name="Haon M."/>
            <person name="Grisel S."/>
            <person name="Petersen M."/>
            <person name="Berrin J.G."/>
            <person name="Delaux P.M."/>
            <person name="Dal Grande F."/>
            <person name="Keller J."/>
        </authorList>
    </citation>
    <scope>NUCLEOTIDE SEQUENCE [LARGE SCALE GENOMIC DNA]</scope>
    <source>
        <strain evidence="22 23">SAG 2145</strain>
    </source>
</reference>
<dbReference type="GO" id="GO:0006691">
    <property type="term" value="P:leukotriene metabolic process"/>
    <property type="evidence" value="ECO:0007669"/>
    <property type="project" value="UniProtKB-ARBA"/>
</dbReference>
<feature type="transmembrane region" description="Helical" evidence="21">
    <location>
        <begin position="86"/>
        <end position="106"/>
    </location>
</feature>
<dbReference type="GO" id="GO:0004364">
    <property type="term" value="F:glutathione transferase activity"/>
    <property type="evidence" value="ECO:0007669"/>
    <property type="project" value="TreeGrafter"/>
</dbReference>
<dbReference type="InterPro" id="IPR001129">
    <property type="entry name" value="Membr-assoc_MAPEG"/>
</dbReference>
<dbReference type="GO" id="GO:0004464">
    <property type="term" value="F:leukotriene-C4 synthase activity"/>
    <property type="evidence" value="ECO:0007669"/>
    <property type="project" value="UniProtKB-EC"/>
</dbReference>
<comment type="pathway">
    <text evidence="14">Lipid metabolism; arachidonate metabolism.</text>
</comment>
<evidence type="ECO:0000256" key="6">
    <source>
        <dbReference type="ARBA" id="ARBA00023002"/>
    </source>
</evidence>
<evidence type="ECO:0000256" key="7">
    <source>
        <dbReference type="ARBA" id="ARBA00023098"/>
    </source>
</evidence>
<dbReference type="GO" id="GO:0006629">
    <property type="term" value="P:lipid metabolic process"/>
    <property type="evidence" value="ECO:0007669"/>
    <property type="project" value="UniProtKB-KW"/>
</dbReference>
<dbReference type="InterPro" id="IPR023352">
    <property type="entry name" value="MAPEG-like_dom_sf"/>
</dbReference>
<dbReference type="Pfam" id="PF01124">
    <property type="entry name" value="MAPEG"/>
    <property type="match status" value="1"/>
</dbReference>
<sequence length="146" mass="15490">MAPNASLNLAPEFGWVLGAAAFTGVVYMWQSIQVGAARRKYGVKYPKMYADGESKEAQNFNCIQRSHQNTSEQIGPVLVTQALLGLYHPITAASLGAIWAIGRIVYAVGYSSGDPAKRTPGSAVSFLSYFGLLGAIAVVGFRSVTG</sequence>
<dbReference type="GO" id="GO:0004602">
    <property type="term" value="F:glutathione peroxidase activity"/>
    <property type="evidence" value="ECO:0007669"/>
    <property type="project" value="TreeGrafter"/>
</dbReference>
<evidence type="ECO:0000256" key="8">
    <source>
        <dbReference type="ARBA" id="ARBA00023128"/>
    </source>
</evidence>
<dbReference type="EC" id="4.4.1.20" evidence="15"/>
<dbReference type="InterPro" id="IPR050997">
    <property type="entry name" value="MAPEG"/>
</dbReference>
<feature type="transmembrane region" description="Helical" evidence="21">
    <location>
        <begin position="13"/>
        <end position="30"/>
    </location>
</feature>
<evidence type="ECO:0000256" key="4">
    <source>
        <dbReference type="ARBA" id="ARBA00022787"/>
    </source>
</evidence>
<evidence type="ECO:0000256" key="2">
    <source>
        <dbReference type="ARBA" id="ARBA00022679"/>
    </source>
</evidence>
<keyword evidence="7" id="KW-0443">Lipid metabolism</keyword>
<keyword evidence="8" id="KW-0496">Mitochondrion</keyword>
<evidence type="ECO:0000256" key="12">
    <source>
        <dbReference type="ARBA" id="ARBA00023288"/>
    </source>
</evidence>
<keyword evidence="5 21" id="KW-1133">Transmembrane helix</keyword>
<evidence type="ECO:0000256" key="16">
    <source>
        <dbReference type="ARBA" id="ARBA00049298"/>
    </source>
</evidence>
<evidence type="ECO:0000256" key="17">
    <source>
        <dbReference type="ARBA" id="ARBA00051411"/>
    </source>
</evidence>
<dbReference type="Proteomes" id="UP001438707">
    <property type="component" value="Unassembled WGS sequence"/>
</dbReference>
<keyword evidence="12" id="KW-0449">Lipoprotein</keyword>
<dbReference type="GO" id="GO:0005635">
    <property type="term" value="C:nuclear envelope"/>
    <property type="evidence" value="ECO:0007669"/>
    <property type="project" value="TreeGrafter"/>
</dbReference>
<evidence type="ECO:0000256" key="5">
    <source>
        <dbReference type="ARBA" id="ARBA00022989"/>
    </source>
</evidence>
<evidence type="ECO:0000313" key="23">
    <source>
        <dbReference type="Proteomes" id="UP001438707"/>
    </source>
</evidence>
<comment type="catalytic activity">
    <reaction evidence="16">
        <text>leukotriene C4 = leukotriene A4 + glutathione</text>
        <dbReference type="Rhea" id="RHEA:17617"/>
        <dbReference type="ChEBI" id="CHEBI:57463"/>
        <dbReference type="ChEBI" id="CHEBI:57925"/>
        <dbReference type="ChEBI" id="CHEBI:57973"/>
        <dbReference type="EC" id="4.4.1.20"/>
    </reaction>
    <physiologicalReaction direction="right-to-left" evidence="16">
        <dbReference type="Rhea" id="RHEA:17619"/>
    </physiologicalReaction>
</comment>
<evidence type="ECO:0000256" key="21">
    <source>
        <dbReference type="SAM" id="Phobius"/>
    </source>
</evidence>
<name>A0AAW1R1D4_9CHLO</name>
<keyword evidence="11" id="KW-0456">Lyase</keyword>
<evidence type="ECO:0000256" key="14">
    <source>
        <dbReference type="ARBA" id="ARBA00037916"/>
    </source>
</evidence>
<keyword evidence="9 21" id="KW-0472">Membrane</keyword>
<evidence type="ECO:0000256" key="3">
    <source>
        <dbReference type="ARBA" id="ARBA00022692"/>
    </source>
</evidence>
<evidence type="ECO:0000313" key="22">
    <source>
        <dbReference type="EMBL" id="KAK9827409.1"/>
    </source>
</evidence>
<feature type="transmembrane region" description="Helical" evidence="21">
    <location>
        <begin position="126"/>
        <end position="144"/>
    </location>
</feature>
<keyword evidence="4" id="KW-1000">Mitochondrion outer membrane</keyword>
<keyword evidence="2" id="KW-0808">Transferase</keyword>
<comment type="subcellular location">
    <subcellularLocation>
        <location evidence="1">Mitochondrion outer membrane</location>
        <topology evidence="1">Multi-pass membrane protein</topology>
    </subcellularLocation>
</comment>
<evidence type="ECO:0000256" key="1">
    <source>
        <dbReference type="ARBA" id="ARBA00004374"/>
    </source>
</evidence>
<dbReference type="GO" id="GO:0005741">
    <property type="term" value="C:mitochondrial outer membrane"/>
    <property type="evidence" value="ECO:0007669"/>
    <property type="project" value="UniProtKB-SubCell"/>
</dbReference>
<dbReference type="SUPFAM" id="SSF161084">
    <property type="entry name" value="MAPEG domain-like"/>
    <property type="match status" value="1"/>
</dbReference>
<accession>A0AAW1R1D4</accession>